<reference evidence="2" key="1">
    <citation type="submission" date="2021-03" db="EMBL/GenBank/DDBJ databases">
        <title>Draft genome sequence of rust myrtle Austropuccinia psidii MF-1, a brazilian biotype.</title>
        <authorList>
            <person name="Quecine M.C."/>
            <person name="Pachon D.M.R."/>
            <person name="Bonatelli M.L."/>
            <person name="Correr F.H."/>
            <person name="Franceschini L.M."/>
            <person name="Leite T.F."/>
            <person name="Margarido G.R.A."/>
            <person name="Almeida C.A."/>
            <person name="Ferrarezi J.A."/>
            <person name="Labate C.A."/>
        </authorList>
    </citation>
    <scope>NUCLEOTIDE SEQUENCE</scope>
    <source>
        <strain evidence="2">MF-1</strain>
    </source>
</reference>
<comment type="caution">
    <text evidence="2">The sequence shown here is derived from an EMBL/GenBank/DDBJ whole genome shotgun (WGS) entry which is preliminary data.</text>
</comment>
<gene>
    <name evidence="2" type="ORF">O181_019733</name>
</gene>
<sequence>MDNSSKRWPGPVFANQKGVGWTKLNAARACAKCRHRHVKCRLEPSRSSLAFDMILYELFLKSIFGLRDVRFSLVSTGGPCTHCQKRGEVCEVLGWKFQPNDDCQLIYKYVLPPPLAPFSTPSNKNLCLPPIDPGELSQRLEHSSTGNLIPPWPRWELEAHNSIYQSQADFKEIFQKEYRTYYRKFEYNSSHCCASPETRSLPSDASPAATKQQTSYPPDSLKNCRGDLTAYQKRFCKRDSNQDLRSSQTKPAETHQENPNPHRMSLNFLLNSRNTDRLVETKSSKPSKIPASNL</sequence>
<evidence type="ECO:0000313" key="2">
    <source>
        <dbReference type="EMBL" id="MBW0480018.1"/>
    </source>
</evidence>
<dbReference type="AlphaFoldDB" id="A0A9Q3CA63"/>
<feature type="compositionally biased region" description="Polar residues" evidence="1">
    <location>
        <begin position="284"/>
        <end position="294"/>
    </location>
</feature>
<dbReference type="Gene3D" id="4.10.240.10">
    <property type="entry name" value="Zn(2)-C6 fungal-type DNA-binding domain"/>
    <property type="match status" value="1"/>
</dbReference>
<dbReference type="GO" id="GO:0000981">
    <property type="term" value="F:DNA-binding transcription factor activity, RNA polymerase II-specific"/>
    <property type="evidence" value="ECO:0007669"/>
    <property type="project" value="InterPro"/>
</dbReference>
<evidence type="ECO:0000313" key="3">
    <source>
        <dbReference type="Proteomes" id="UP000765509"/>
    </source>
</evidence>
<dbReference type="Proteomes" id="UP000765509">
    <property type="component" value="Unassembled WGS sequence"/>
</dbReference>
<dbReference type="OrthoDB" id="2495601at2759"/>
<keyword evidence="3" id="KW-1185">Reference proteome</keyword>
<evidence type="ECO:0008006" key="4">
    <source>
        <dbReference type="Google" id="ProtNLM"/>
    </source>
</evidence>
<feature type="region of interest" description="Disordered" evidence="1">
    <location>
        <begin position="193"/>
        <end position="224"/>
    </location>
</feature>
<feature type="compositionally biased region" description="Polar residues" evidence="1">
    <location>
        <begin position="193"/>
        <end position="217"/>
    </location>
</feature>
<dbReference type="GO" id="GO:0008270">
    <property type="term" value="F:zinc ion binding"/>
    <property type="evidence" value="ECO:0007669"/>
    <property type="project" value="InterPro"/>
</dbReference>
<proteinExistence type="predicted"/>
<organism evidence="2 3">
    <name type="scientific">Austropuccinia psidii MF-1</name>
    <dbReference type="NCBI Taxonomy" id="1389203"/>
    <lineage>
        <taxon>Eukaryota</taxon>
        <taxon>Fungi</taxon>
        <taxon>Dikarya</taxon>
        <taxon>Basidiomycota</taxon>
        <taxon>Pucciniomycotina</taxon>
        <taxon>Pucciniomycetes</taxon>
        <taxon>Pucciniales</taxon>
        <taxon>Sphaerophragmiaceae</taxon>
        <taxon>Austropuccinia</taxon>
    </lineage>
</organism>
<feature type="region of interest" description="Disordered" evidence="1">
    <location>
        <begin position="236"/>
        <end position="294"/>
    </location>
</feature>
<protein>
    <recommendedName>
        <fullName evidence="4">Zn(2)-C6 fungal-type domain-containing protein</fullName>
    </recommendedName>
</protein>
<evidence type="ECO:0000256" key="1">
    <source>
        <dbReference type="SAM" id="MobiDB-lite"/>
    </source>
</evidence>
<name>A0A9Q3CA63_9BASI</name>
<dbReference type="InterPro" id="IPR036864">
    <property type="entry name" value="Zn2-C6_fun-type_DNA-bd_sf"/>
</dbReference>
<dbReference type="EMBL" id="AVOT02005805">
    <property type="protein sequence ID" value="MBW0480018.1"/>
    <property type="molecule type" value="Genomic_DNA"/>
</dbReference>
<accession>A0A9Q3CA63</accession>
<feature type="compositionally biased region" description="Basic and acidic residues" evidence="1">
    <location>
        <begin position="274"/>
        <end position="283"/>
    </location>
</feature>